<accession>A0A098DK28</accession>
<evidence type="ECO:0000313" key="1">
    <source>
        <dbReference type="EMBL" id="CEF78810.1"/>
    </source>
</evidence>
<organism evidence="1 3">
    <name type="scientific">Gibberella zeae (strain ATCC MYA-4620 / CBS 123657 / FGSC 9075 / NRRL 31084 / PH-1)</name>
    <name type="common">Wheat head blight fungus</name>
    <name type="synonym">Fusarium graminearum</name>
    <dbReference type="NCBI Taxonomy" id="229533"/>
    <lineage>
        <taxon>Eukaryota</taxon>
        <taxon>Fungi</taxon>
        <taxon>Dikarya</taxon>
        <taxon>Ascomycota</taxon>
        <taxon>Pezizomycotina</taxon>
        <taxon>Sordariomycetes</taxon>
        <taxon>Hypocreomycetidae</taxon>
        <taxon>Hypocreales</taxon>
        <taxon>Nectriaceae</taxon>
        <taxon>Fusarium</taxon>
    </lineage>
</organism>
<reference evidence="2" key="4">
    <citation type="submission" date="2017-01" db="UniProtKB">
        <authorList>
            <consortium name="EnsemblFungi"/>
        </authorList>
    </citation>
    <scope>IDENTIFICATION</scope>
    <source>
        <strain evidence="2">PH-1 / ATCC MYA-4620 / FGSC 9075 / NRRL 31084</strain>
    </source>
</reference>
<proteinExistence type="predicted"/>
<sequence>MTELASKHFRTRETLHLIIHIASQSLSLEFPAELTIISVLTLDVLTNNSAGLKPVIPPEIIPGISAGD</sequence>
<evidence type="ECO:0000313" key="3">
    <source>
        <dbReference type="Proteomes" id="UP000070720"/>
    </source>
</evidence>
<reference evidence="2 3" key="2">
    <citation type="journal article" date="2010" name="Nature">
        <title>Comparative genomics reveals mobile pathogenicity chromosomes in Fusarium.</title>
        <authorList>
            <person name="Ma L.J."/>
            <person name="van der Does H.C."/>
            <person name="Borkovich K.A."/>
            <person name="Coleman J.J."/>
            <person name="Daboussi M.J."/>
            <person name="Di Pietro A."/>
            <person name="Dufresne M."/>
            <person name="Freitag M."/>
            <person name="Grabherr M."/>
            <person name="Henrissat B."/>
            <person name="Houterman P.M."/>
            <person name="Kang S."/>
            <person name="Shim W.B."/>
            <person name="Woloshuk C."/>
            <person name="Xie X."/>
            <person name="Xu J.R."/>
            <person name="Antoniw J."/>
            <person name="Baker S.E."/>
            <person name="Bluhm B.H."/>
            <person name="Breakspear A."/>
            <person name="Brown D.W."/>
            <person name="Butchko R.A."/>
            <person name="Chapman S."/>
            <person name="Coulson R."/>
            <person name="Coutinho P.M."/>
            <person name="Danchin E.G."/>
            <person name="Diener A."/>
            <person name="Gale L.R."/>
            <person name="Gardiner D.M."/>
            <person name="Goff S."/>
            <person name="Hammond-Kosack K.E."/>
            <person name="Hilburn K."/>
            <person name="Hua-Van A."/>
            <person name="Jonkers W."/>
            <person name="Kazan K."/>
            <person name="Kodira C.D."/>
            <person name="Koehrsen M."/>
            <person name="Kumar L."/>
            <person name="Lee Y.H."/>
            <person name="Li L."/>
            <person name="Manners J.M."/>
            <person name="Miranda-Saavedra D."/>
            <person name="Mukherjee M."/>
            <person name="Park G."/>
            <person name="Park J."/>
            <person name="Park S.Y."/>
            <person name="Proctor R.H."/>
            <person name="Regev A."/>
            <person name="Ruiz-Roldan M.C."/>
            <person name="Sain D."/>
            <person name="Sakthikumar S."/>
            <person name="Sykes S."/>
            <person name="Schwartz D.C."/>
            <person name="Turgeon B.G."/>
            <person name="Wapinski I."/>
            <person name="Yoder O."/>
            <person name="Young S."/>
            <person name="Zeng Q."/>
            <person name="Zhou S."/>
            <person name="Galagan J."/>
            <person name="Cuomo C.A."/>
            <person name="Kistler H.C."/>
            <person name="Rep M."/>
        </authorList>
    </citation>
    <scope>GENOME REANNOTATION</scope>
    <source>
        <strain evidence="3">ATCC MYA-4620 / CBS 123657 / FGSC 9075 / NRRL 31084 / PH-1</strain>
        <strain evidence="2">PH-1 / ATCC MYA-4620 / FGSC 9075 / NRRL 31084</strain>
    </source>
</reference>
<reference evidence="2 3" key="1">
    <citation type="journal article" date="2007" name="Science">
        <title>The Fusarium graminearum genome reveals a link between localized polymorphism and pathogen specialization.</title>
        <authorList>
            <person name="Cuomo C.A."/>
            <person name="Gueldener U."/>
            <person name="Xu J.-R."/>
            <person name="Trail F."/>
            <person name="Turgeon B.G."/>
            <person name="Di Pietro A."/>
            <person name="Walton J.D."/>
            <person name="Ma L.-J."/>
            <person name="Baker S.E."/>
            <person name="Rep M."/>
            <person name="Adam G."/>
            <person name="Antoniw J."/>
            <person name="Baldwin T."/>
            <person name="Calvo S.E."/>
            <person name="Chang Y.-L."/>
            <person name="DeCaprio D."/>
            <person name="Gale L.R."/>
            <person name="Gnerre S."/>
            <person name="Goswami R.S."/>
            <person name="Hammond-Kosack K."/>
            <person name="Harris L.J."/>
            <person name="Hilburn K."/>
            <person name="Kennell J.C."/>
            <person name="Kroken S."/>
            <person name="Magnuson J.K."/>
            <person name="Mannhaupt G."/>
            <person name="Mauceli E.W."/>
            <person name="Mewes H.-W."/>
            <person name="Mitterbauer R."/>
            <person name="Muehlbauer G."/>
            <person name="Muensterkoetter M."/>
            <person name="Nelson D."/>
            <person name="O'Donnell K."/>
            <person name="Ouellet T."/>
            <person name="Qi W."/>
            <person name="Quesneville H."/>
            <person name="Roncero M.I.G."/>
            <person name="Seong K.-Y."/>
            <person name="Tetko I.V."/>
            <person name="Urban M."/>
            <person name="Waalwijk C."/>
            <person name="Ward T.J."/>
            <person name="Yao J."/>
            <person name="Birren B.W."/>
            <person name="Kistler H.C."/>
        </authorList>
    </citation>
    <scope>NUCLEOTIDE SEQUENCE [LARGE SCALE GENOMIC DNA]</scope>
    <source>
        <strain evidence="3">ATCC MYA-4620 / CBS 123657 / FGSC 9075 / NRRL 31084 / PH-1</strain>
        <strain evidence="2">PH-1 / ATCC MYA-4620 / FGSC 9075 / NRRL 31084</strain>
    </source>
</reference>
<keyword evidence="3" id="KW-1185">Reference proteome</keyword>
<protein>
    <submittedName>
        <fullName evidence="1">Chromosome 2, complete genome</fullName>
    </submittedName>
</protein>
<dbReference type="EMBL" id="HG970333">
    <property type="protein sequence ID" value="CEF78810.1"/>
    <property type="molecule type" value="Genomic_DNA"/>
</dbReference>
<dbReference type="VEuPathDB" id="FungiDB:FGRAMPH1_01G14015"/>
<dbReference type="Proteomes" id="UP000070720">
    <property type="component" value="Chromosome 2"/>
</dbReference>
<dbReference type="EnsemblFungi" id="CEF78810">
    <property type="protein sequence ID" value="CEF78810"/>
    <property type="gene ID" value="FGRRES_15216"/>
</dbReference>
<dbReference type="AlphaFoldDB" id="A0A098DK28"/>
<gene>
    <name evidence="1" type="ORF">FGRAMPH1_01T14015</name>
</gene>
<name>A0A098DK28_GIBZE</name>
<dbReference type="InParanoid" id="A0A098DK28"/>
<accession>A0A0E0S5N5</accession>
<reference evidence="1 3" key="3">
    <citation type="journal article" date="2015" name="BMC Genomics">
        <title>The completed genome sequence of the pathogenic ascomycete fungus Fusarium graminearum.</title>
        <authorList>
            <person name="King R."/>
            <person name="Urban M."/>
            <person name="Hammond-Kosack M.C."/>
            <person name="Hassani-Pak K."/>
            <person name="Hammond-Kosack K.E."/>
        </authorList>
    </citation>
    <scope>NUCLEOTIDE SEQUENCE [LARGE SCALE GENOMIC DNA]</scope>
    <source>
        <strain evidence="3">ATCC MYA-4620 / CBS 123657 / FGSC 9075 / NRRL 31084 / PH-1</strain>
        <strain evidence="1">PH-1</strain>
    </source>
</reference>
<evidence type="ECO:0000313" key="2">
    <source>
        <dbReference type="EnsemblFungi" id="CEF78810"/>
    </source>
</evidence>